<feature type="chain" id="PRO_5030606771" description="AB hydrolase-1 domain-containing protein" evidence="3">
    <location>
        <begin position="20"/>
        <end position="365"/>
    </location>
</feature>
<evidence type="ECO:0000256" key="1">
    <source>
        <dbReference type="ARBA" id="ARBA00010088"/>
    </source>
</evidence>
<accession>A0A7R9T542</accession>
<feature type="domain" description="AB hydrolase-1" evidence="4">
    <location>
        <begin position="80"/>
        <end position="206"/>
    </location>
</feature>
<evidence type="ECO:0000256" key="2">
    <source>
        <dbReference type="ARBA" id="ARBA00022801"/>
    </source>
</evidence>
<gene>
    <name evidence="5" type="ORF">OLUC0939_LOCUS6197</name>
</gene>
<feature type="signal peptide" evidence="3">
    <location>
        <begin position="1"/>
        <end position="19"/>
    </location>
</feature>
<reference evidence="5" key="1">
    <citation type="submission" date="2021-01" db="EMBL/GenBank/DDBJ databases">
        <authorList>
            <person name="Corre E."/>
            <person name="Pelletier E."/>
            <person name="Niang G."/>
            <person name="Scheremetjew M."/>
            <person name="Finn R."/>
            <person name="Kale V."/>
            <person name="Holt S."/>
            <person name="Cochrane G."/>
            <person name="Meng A."/>
            <person name="Brown T."/>
            <person name="Cohen L."/>
        </authorList>
    </citation>
    <scope>NUCLEOTIDE SEQUENCE</scope>
    <source>
        <strain evidence="5">Clade-A-BCC118000</strain>
    </source>
</reference>
<organism evidence="5">
    <name type="scientific">Ostreococcus sp. 'lucimarinus'</name>
    <dbReference type="NCBI Taxonomy" id="242159"/>
    <lineage>
        <taxon>Eukaryota</taxon>
        <taxon>Viridiplantae</taxon>
        <taxon>Chlorophyta</taxon>
        <taxon>Mamiellophyceae</taxon>
        <taxon>Mamiellales</taxon>
        <taxon>Bathycoccaceae</taxon>
        <taxon>Ostreococcus</taxon>
    </lineage>
</organism>
<dbReference type="SUPFAM" id="SSF53474">
    <property type="entry name" value="alpha/beta-Hydrolases"/>
    <property type="match status" value="1"/>
</dbReference>
<dbReference type="InterPro" id="IPR002410">
    <property type="entry name" value="Peptidase_S33"/>
</dbReference>
<evidence type="ECO:0000313" key="5">
    <source>
        <dbReference type="EMBL" id="CAD8225457.1"/>
    </source>
</evidence>
<proteinExistence type="inferred from homology"/>
<evidence type="ECO:0000259" key="4">
    <source>
        <dbReference type="Pfam" id="PF00561"/>
    </source>
</evidence>
<dbReference type="GO" id="GO:0006508">
    <property type="term" value="P:proteolysis"/>
    <property type="evidence" value="ECO:0007669"/>
    <property type="project" value="InterPro"/>
</dbReference>
<keyword evidence="2" id="KW-0378">Hydrolase</keyword>
<dbReference type="GO" id="GO:0008233">
    <property type="term" value="F:peptidase activity"/>
    <property type="evidence" value="ECO:0007669"/>
    <property type="project" value="InterPro"/>
</dbReference>
<dbReference type="InterPro" id="IPR000073">
    <property type="entry name" value="AB_hydrolase_1"/>
</dbReference>
<name>A0A7R9T542_9CHLO</name>
<comment type="similarity">
    <text evidence="1">Belongs to the peptidase S33 family.</text>
</comment>
<keyword evidence="3" id="KW-0732">Signal</keyword>
<protein>
    <recommendedName>
        <fullName evidence="4">AB hydrolase-1 domain-containing protein</fullName>
    </recommendedName>
</protein>
<dbReference type="Pfam" id="PF00561">
    <property type="entry name" value="Abhydrolase_1"/>
    <property type="match status" value="1"/>
</dbReference>
<dbReference type="InterPro" id="IPR029058">
    <property type="entry name" value="AB_hydrolase_fold"/>
</dbReference>
<dbReference type="EMBL" id="HBDX01007221">
    <property type="protein sequence ID" value="CAD8225457.1"/>
    <property type="molecule type" value="Transcribed_RNA"/>
</dbReference>
<dbReference type="PRINTS" id="PR00793">
    <property type="entry name" value="PROAMNOPTASE"/>
</dbReference>
<dbReference type="AlphaFoldDB" id="A0A7R9T542"/>
<dbReference type="Gene3D" id="3.40.50.1820">
    <property type="entry name" value="alpha/beta hydrolase"/>
    <property type="match status" value="1"/>
</dbReference>
<evidence type="ECO:0000256" key="3">
    <source>
        <dbReference type="SAM" id="SignalP"/>
    </source>
</evidence>
<sequence>MGASATVAALAVTATPASARAVGTMCGYFDEFSAGLAPAYAFSTPWSEGLVADATWVRGVGDYKKAKKEANAPVLAVSDGPGVSHAYMSALETLSGEVGGAREIFLYDQRGCGKSKSATDGEVYDLDLYLNELRTVVRELRLVEEGGAHVLAHGYWGARLATAMALERPNFAKTLTLVSPTASRATEVRDWRRALDDISPESRNAILAYEADLDDSKRDAYDAGMREFSSRFVSTRGAAGACFDVALAPRTSDAQRLAITGGRYFTASGSLASDSIQLDDLGSRLGANGVRAVRVVRGANDAVSESSAKEIVNAINANDGEPFCAYDEVSNAGSCVFLDRGDYFYESLNVCVELAEDESGGARRL</sequence>